<keyword evidence="2" id="KW-0548">Nucleotidyltransferase</keyword>
<dbReference type="EMBL" id="JACTAM010002431">
    <property type="protein sequence ID" value="KAI2644807.1"/>
    <property type="molecule type" value="Genomic_DNA"/>
</dbReference>
<gene>
    <name evidence="8" type="ORF">H4Q32_028050</name>
</gene>
<dbReference type="PANTHER" id="PTHR35617:SF3">
    <property type="entry name" value="CORE-BINDING (CB) DOMAIN-CONTAINING PROTEIN"/>
    <property type="match status" value="1"/>
</dbReference>
<reference evidence="8 9" key="1">
    <citation type="submission" date="2022-01" db="EMBL/GenBank/DDBJ databases">
        <title>A high-quality chromosome-level genome assembly of rohu carp, Labeo rohita.</title>
        <authorList>
            <person name="Arick M.A. II"/>
            <person name="Hsu C.-Y."/>
            <person name="Magbanua Z."/>
            <person name="Pechanova O."/>
            <person name="Grover C."/>
            <person name="Miller E."/>
            <person name="Thrash A."/>
            <person name="Ezzel L."/>
            <person name="Alam S."/>
            <person name="Benzie J."/>
            <person name="Hamilton M."/>
            <person name="Karsi A."/>
            <person name="Lawrence M.L."/>
            <person name="Peterson D.G."/>
        </authorList>
    </citation>
    <scope>NUCLEOTIDE SEQUENCE [LARGE SCALE GENOMIC DNA]</scope>
    <source>
        <strain evidence="9">BAU-BD-2019</strain>
        <tissue evidence="8">Blood</tissue>
    </source>
</reference>
<dbReference type="InterPro" id="IPR041373">
    <property type="entry name" value="RT_RNaseH"/>
</dbReference>
<evidence type="ECO:0000256" key="4">
    <source>
        <dbReference type="ARBA" id="ARBA00022759"/>
    </source>
</evidence>
<evidence type="ECO:0000313" key="8">
    <source>
        <dbReference type="EMBL" id="KAI2644807.1"/>
    </source>
</evidence>
<dbReference type="InterPro" id="IPR043502">
    <property type="entry name" value="DNA/RNA_pol_sf"/>
</dbReference>
<protein>
    <submittedName>
        <fullName evidence="8">ORF V: Enzymatic polyprotein</fullName>
    </submittedName>
</protein>
<dbReference type="SUPFAM" id="SSF47823">
    <property type="entry name" value="lambda integrase-like, N-terminal domain"/>
    <property type="match status" value="1"/>
</dbReference>
<evidence type="ECO:0000256" key="6">
    <source>
        <dbReference type="ARBA" id="ARBA00022918"/>
    </source>
</evidence>
<feature type="domain" description="Reverse transcriptase RNase H-like" evidence="7">
    <location>
        <begin position="55"/>
        <end position="141"/>
    </location>
</feature>
<evidence type="ECO:0000256" key="2">
    <source>
        <dbReference type="ARBA" id="ARBA00022695"/>
    </source>
</evidence>
<keyword evidence="1" id="KW-0808">Transferase</keyword>
<keyword evidence="5" id="KW-0378">Hydrolase</keyword>
<dbReference type="PANTHER" id="PTHR35617">
    <property type="entry name" value="PHAGE_INTEGRASE DOMAIN-CONTAINING PROTEIN"/>
    <property type="match status" value="1"/>
</dbReference>
<evidence type="ECO:0000259" key="7">
    <source>
        <dbReference type="Pfam" id="PF17917"/>
    </source>
</evidence>
<evidence type="ECO:0000256" key="1">
    <source>
        <dbReference type="ARBA" id="ARBA00022679"/>
    </source>
</evidence>
<accession>A0ABQ8L246</accession>
<keyword evidence="4" id="KW-0255">Endonuclease</keyword>
<evidence type="ECO:0000313" key="9">
    <source>
        <dbReference type="Proteomes" id="UP000830375"/>
    </source>
</evidence>
<keyword evidence="3" id="KW-0540">Nuclease</keyword>
<evidence type="ECO:0000256" key="3">
    <source>
        <dbReference type="ARBA" id="ARBA00022722"/>
    </source>
</evidence>
<sequence length="560" mass="63212">MHMRPLQHWLHIRVPRWAWHRGTYRVNITLLCREIFRPWEDISFLWSGVPLEQVSRHIIVTTDASKTGWGAVCNGRAASGVWTGPRLLWHINCLELLTVLLALKRFQPLIQGKHVLVHTDNTATVAYINHQGSVCSFHNWLQAISIMWPILYHDRFRFGVSGGSTLRWSSRFGVDLARHKIHSLPVLVRSNRGPPHYRCSGTQLAKGLRQNLVLGPCAPIIDPSLVHSSEEGPPFSGEWHNLAPAPRSLEPPPMRIFVNWCSSQGKDPQRCLDRHLSASTLKVHVAAISANQDLVEGRSVGKHDLIMRVLRGAQRLNPPRPNLIPSWDLTVVLQALQQDPFEPLQVGDFQALSVNSLCLEFGPADSHVVLRPRPGYAPKVPTTPFRDKVVTLQAISSQEGDPNLNLLCPFRALRIYLECTQPFRCSEQLFVCFRGQQKGKAVSKQTISHWLVDTTPSVVIQHTVSIPSIRERGLPYITKMFFSGFIFCNDQNSERVFASPLGSRSLQIDPHLYNRLLLCLVLTYLFATVRPCLYLTVSLVNKAMHLDLTASRLPRSVTIV</sequence>
<keyword evidence="6" id="KW-0695">RNA-directed DNA polymerase</keyword>
<comment type="caution">
    <text evidence="8">The sequence shown here is derived from an EMBL/GenBank/DDBJ whole genome shotgun (WGS) entry which is preliminary data.</text>
</comment>
<keyword evidence="9" id="KW-1185">Reference proteome</keyword>
<dbReference type="SUPFAM" id="SSF56672">
    <property type="entry name" value="DNA/RNA polymerases"/>
    <property type="match status" value="1"/>
</dbReference>
<organism evidence="8 9">
    <name type="scientific">Labeo rohita</name>
    <name type="common">Indian major carp</name>
    <name type="synonym">Cyprinus rohita</name>
    <dbReference type="NCBI Taxonomy" id="84645"/>
    <lineage>
        <taxon>Eukaryota</taxon>
        <taxon>Metazoa</taxon>
        <taxon>Chordata</taxon>
        <taxon>Craniata</taxon>
        <taxon>Vertebrata</taxon>
        <taxon>Euteleostomi</taxon>
        <taxon>Actinopterygii</taxon>
        <taxon>Neopterygii</taxon>
        <taxon>Teleostei</taxon>
        <taxon>Ostariophysi</taxon>
        <taxon>Cypriniformes</taxon>
        <taxon>Cyprinidae</taxon>
        <taxon>Labeoninae</taxon>
        <taxon>Labeonini</taxon>
        <taxon>Labeo</taxon>
    </lineage>
</organism>
<name>A0ABQ8L246_LABRO</name>
<proteinExistence type="predicted"/>
<dbReference type="Pfam" id="PF17917">
    <property type="entry name" value="RT_RNaseH"/>
    <property type="match status" value="1"/>
</dbReference>
<dbReference type="CDD" id="cd09275">
    <property type="entry name" value="RNase_HI_RT_DIRS1"/>
    <property type="match status" value="1"/>
</dbReference>
<dbReference type="Proteomes" id="UP000830375">
    <property type="component" value="Unassembled WGS sequence"/>
</dbReference>
<evidence type="ECO:0000256" key="5">
    <source>
        <dbReference type="ARBA" id="ARBA00022801"/>
    </source>
</evidence>